<name>A0A9P1BGJ8_9DINO</name>
<dbReference type="SUPFAM" id="SSF53756">
    <property type="entry name" value="UDP-Glycosyltransferase/glycogen phosphorylase"/>
    <property type="match status" value="3"/>
</dbReference>
<keyword evidence="9" id="KW-1185">Reference proteome</keyword>
<dbReference type="CDD" id="cd03801">
    <property type="entry name" value="GT4_PimA-like"/>
    <property type="match status" value="2"/>
</dbReference>
<comment type="caution">
    <text evidence="6">The sequence shown here is derived from an EMBL/GenBank/DDBJ whole genome shotgun (WGS) entry which is preliminary data.</text>
</comment>
<evidence type="ECO:0000256" key="1">
    <source>
        <dbReference type="ARBA" id="ARBA00022676"/>
    </source>
</evidence>
<evidence type="ECO:0000313" key="6">
    <source>
        <dbReference type="EMBL" id="CAI3972085.1"/>
    </source>
</evidence>
<evidence type="ECO:0000259" key="5">
    <source>
        <dbReference type="Pfam" id="PF13579"/>
    </source>
</evidence>
<evidence type="ECO:0000313" key="9">
    <source>
        <dbReference type="Proteomes" id="UP001152797"/>
    </source>
</evidence>
<keyword evidence="1 8" id="KW-0328">Glycosyltransferase</keyword>
<dbReference type="InterPro" id="IPR001296">
    <property type="entry name" value="Glyco_trans_1"/>
</dbReference>
<reference evidence="6" key="1">
    <citation type="submission" date="2022-10" db="EMBL/GenBank/DDBJ databases">
        <authorList>
            <person name="Chen Y."/>
            <person name="Dougan E. K."/>
            <person name="Chan C."/>
            <person name="Rhodes N."/>
            <person name="Thang M."/>
        </authorList>
    </citation>
    <scope>NUCLEOTIDE SEQUENCE</scope>
</reference>
<feature type="domain" description="Glycosyltransferase subfamily 4-like N-terminal" evidence="5">
    <location>
        <begin position="101"/>
        <end position="276"/>
    </location>
</feature>
<feature type="domain" description="Glycosyl transferase family 1" evidence="4">
    <location>
        <begin position="313"/>
        <end position="462"/>
    </location>
</feature>
<feature type="domain" description="Glycosyl transferase family 1" evidence="4">
    <location>
        <begin position="1058"/>
        <end position="1225"/>
    </location>
</feature>
<dbReference type="Pfam" id="PF00534">
    <property type="entry name" value="Glycos_transf_1"/>
    <property type="match status" value="3"/>
</dbReference>
<dbReference type="CDD" id="cd03809">
    <property type="entry name" value="GT4_MtfB-like"/>
    <property type="match status" value="1"/>
</dbReference>
<dbReference type="OrthoDB" id="443318at2759"/>
<dbReference type="EMBL" id="CAMXCT030000001">
    <property type="protein sequence ID" value="CAL4759397.1"/>
    <property type="molecule type" value="Genomic_DNA"/>
</dbReference>
<evidence type="ECO:0000313" key="7">
    <source>
        <dbReference type="EMBL" id="CAL1125460.1"/>
    </source>
</evidence>
<evidence type="ECO:0000256" key="3">
    <source>
        <dbReference type="SAM" id="MobiDB-lite"/>
    </source>
</evidence>
<dbReference type="Pfam" id="PF13579">
    <property type="entry name" value="Glyco_trans_4_4"/>
    <property type="match status" value="1"/>
</dbReference>
<dbReference type="PANTHER" id="PTHR46401:SF2">
    <property type="entry name" value="GLYCOSYLTRANSFERASE WBBK-RELATED"/>
    <property type="match status" value="1"/>
</dbReference>
<protein>
    <submittedName>
        <fullName evidence="8">D-inositol 3-phosphate glycosyltransferase 2 (N-acetylglucosamine-inositol-phosphate N-acetylglucosaminyltransferase 2) (GlcNAc-Ins-P N-acetylglucosaminyltransferase 2)</fullName>
    </submittedName>
</protein>
<organism evidence="6">
    <name type="scientific">Cladocopium goreaui</name>
    <dbReference type="NCBI Taxonomy" id="2562237"/>
    <lineage>
        <taxon>Eukaryota</taxon>
        <taxon>Sar</taxon>
        <taxon>Alveolata</taxon>
        <taxon>Dinophyceae</taxon>
        <taxon>Suessiales</taxon>
        <taxon>Symbiodiniaceae</taxon>
        <taxon>Cladocopium</taxon>
    </lineage>
</organism>
<feature type="domain" description="Glycosyl transferase family 1" evidence="4">
    <location>
        <begin position="667"/>
        <end position="825"/>
    </location>
</feature>
<dbReference type="EMBL" id="CAMXCT010000001">
    <property type="protein sequence ID" value="CAI3972085.1"/>
    <property type="molecule type" value="Genomic_DNA"/>
</dbReference>
<evidence type="ECO:0000259" key="4">
    <source>
        <dbReference type="Pfam" id="PF00534"/>
    </source>
</evidence>
<sequence>MGNPFTIFEPLVDTAEVMAQLRDEVACRRLPNISQVRSSALYLAGQEEDPPIQFDFVPTELARGRLQKPKGLSPADDESEAANSSEADVIFVTPWYGHFAGGAEAAARSFAEHLARRGWNVEVLTTCCRDPYSSWWKSDLPEGSEVVNGVTVRRFPVNPEGEHIFHQLNAKNTASGLFDEAEQKAYVTHSINSDALVKYAAEHAHDKLIVALPYTQGVVYSLVTALPGQVCVMSCLHDEPQMYWSTTGTLLDSSRRIFFLTEEEKDLAIRHYGRAVGRRLVESPVVGVGTELPAGIDELLADEEQVDSIIEDLNLPSKFFVYLGRKDVGKNVPQLVQYFRTYRAQGGQAHLLFLGGGVAELVPHDVGMRDLGYLPEDQKFAILSRALGLINLSENESFSLAIMEAWLCGVPVVVSANCEITAAHCLHSGGGVAVSTPTEFVTMLRTLESDSLRHAMGAAGRRYTRKHYSWDSVLDRLLRGAARGIGVCTRMIVEQAVRHDPTKEWIVNVRCESDLNWFSPEVRGQLTPVVLPDCLNLGDFRASTRRYTGLIQELIDDRHIDAYWNPNPLMINVLLPGRLSNVTTFATVYDLIPWVMREWYLDRWPQHLQHEYLRRLKALPRLIDHMLFPSEHSRNDYIDFDSSVADKSSVVYLAADHHRFAPVNGSPIQNRDPLVLYTGGFDVRKNMEGALEAFAHLVNGDPDHFEQLKLCIVCSFGPESLALFERRARVLGIGDRLVMPGYVSDSQLARLYQRARVFFFPSKYEGFGLPVLEAMACGTPVVTSDVSSLPEVAGKHAFYCSPDRTAEMADALRSALTDHDLEDRCLAGLEHAQKFTWSNTAAAYSRTFVDVHIDRASKSIRRRPRVAYVTPWPPHRTGVAHYAQVMASHLSKRVDLTLYVENPQEVDPPLYGMQVRGLTDLPSEAEQYDTVLYHIGNNTKFHRAIYQLAWEIPGVIVLHDYNINPFLNDAFLGTEQADLYYSAALEGYGIPREAIPPHGLDTFEYPMSVALAKRSQATIVHSAWVREELQEVPNVHVIPHGSMDHPKEMSRAALAPLRDRLGIDPTEFVVSSLGFVHRLKRVDVVLEAVKTLVDRGFPIRFVIGGSIVDPSLKIEEKIHELGLESNVTVSGYLSEEDLEGVVSLSDVVINLRCPSLGEASGTLMRAFAHGKACIVSNYQQYAELPTDACWHVDVDELEIPQLVAYLERLVRDPDVRTQLGRNAKNYVDHYTSFEFAAKLYAFAVGSAGRPQLRHAPEIIANQLRFDHDWVETSTAVEAIAEQPIAAIPMVPPAPPRAPLTIRAAKWMLRPMWRLLGRGLNPIMNRFDAHLATVFNAVLHQRIDHRVATLDHLVAVRDEMVTYVGTLNGNLNNVQRKLASSSLTREIDDRLNEASRDIARLRYQVESLRDAVEMMTPQPEPVVRGNRRKDRPYLSRGRRGNRDAA</sequence>
<keyword evidence="2" id="KW-0808">Transferase</keyword>
<accession>A0A9P1BGJ8</accession>
<gene>
    <name evidence="6" type="ORF">C1SCF055_LOCUS675</name>
</gene>
<dbReference type="PANTHER" id="PTHR46401">
    <property type="entry name" value="GLYCOSYLTRANSFERASE WBBK-RELATED"/>
    <property type="match status" value="1"/>
</dbReference>
<reference evidence="7" key="2">
    <citation type="submission" date="2024-04" db="EMBL/GenBank/DDBJ databases">
        <authorList>
            <person name="Chen Y."/>
            <person name="Shah S."/>
            <person name="Dougan E. K."/>
            <person name="Thang M."/>
            <person name="Chan C."/>
        </authorList>
    </citation>
    <scope>NUCLEOTIDE SEQUENCE [LARGE SCALE GENOMIC DNA]</scope>
</reference>
<dbReference type="EMBL" id="CAMXCT020000001">
    <property type="protein sequence ID" value="CAL1125460.1"/>
    <property type="molecule type" value="Genomic_DNA"/>
</dbReference>
<dbReference type="InterPro" id="IPR028098">
    <property type="entry name" value="Glyco_trans_4-like_N"/>
</dbReference>
<evidence type="ECO:0000313" key="8">
    <source>
        <dbReference type="EMBL" id="CAL4759397.1"/>
    </source>
</evidence>
<evidence type="ECO:0000256" key="2">
    <source>
        <dbReference type="ARBA" id="ARBA00022679"/>
    </source>
</evidence>
<dbReference type="Proteomes" id="UP001152797">
    <property type="component" value="Unassembled WGS sequence"/>
</dbReference>
<dbReference type="Gene3D" id="3.40.50.2000">
    <property type="entry name" value="Glycogen Phosphorylase B"/>
    <property type="match status" value="4"/>
</dbReference>
<proteinExistence type="predicted"/>
<feature type="region of interest" description="Disordered" evidence="3">
    <location>
        <begin position="1414"/>
        <end position="1444"/>
    </location>
</feature>
<dbReference type="GO" id="GO:0016757">
    <property type="term" value="F:glycosyltransferase activity"/>
    <property type="evidence" value="ECO:0007669"/>
    <property type="project" value="UniProtKB-KW"/>
</dbReference>